<sequence length="165" mass="19234">MNAHFGGFNAALLDARKSAWVINVVLTNGPNYLPLIFDKGFIGVQHESHDWCEAFPTYPRTYDMVHAEGLLIHEARQKHRCSTLEMLLEIDRIPRPEVCVLFFSFLPSFSMEFSQGWVIIRDTRHFVEAARSMATQLRWDARLMELDSGNNEKLLVYQKPFFRKQ</sequence>
<evidence type="ECO:0000313" key="4">
    <source>
        <dbReference type="Proteomes" id="UP000734854"/>
    </source>
</evidence>
<comment type="subcellular location">
    <subcellularLocation>
        <location evidence="2">Membrane</location>
        <topology evidence="2">Single-pass type II membrane protein</topology>
    </subcellularLocation>
</comment>
<protein>
    <recommendedName>
        <fullName evidence="2">Methyltransferase</fullName>
        <ecNumber evidence="2">2.1.1.-</ecNumber>
    </recommendedName>
</protein>
<dbReference type="GO" id="GO:0032259">
    <property type="term" value="P:methylation"/>
    <property type="evidence" value="ECO:0007669"/>
    <property type="project" value="UniProtKB-KW"/>
</dbReference>
<dbReference type="PANTHER" id="PTHR10108">
    <property type="entry name" value="SAM-DEPENDENT METHYLTRANSFERASE"/>
    <property type="match status" value="1"/>
</dbReference>
<comment type="caution">
    <text evidence="3">The sequence shown here is derived from an EMBL/GenBank/DDBJ whole genome shotgun (WGS) entry which is preliminary data.</text>
</comment>
<comment type="similarity">
    <text evidence="2">Belongs to the methyltransferase superfamily.</text>
</comment>
<gene>
    <name evidence="3" type="ORF">ZIOFF_060126</name>
</gene>
<dbReference type="PANTHER" id="PTHR10108:SF899">
    <property type="entry name" value="PECTIN METHYLTRANSFERASE QUA2-RELATED"/>
    <property type="match status" value="1"/>
</dbReference>
<dbReference type="GO" id="GO:0016020">
    <property type="term" value="C:membrane"/>
    <property type="evidence" value="ECO:0007669"/>
    <property type="project" value="UniProtKB-SubCell"/>
</dbReference>
<keyword evidence="2" id="KW-0808">Transferase</keyword>
<name>A0A8J5FBA2_ZINOF</name>
<accession>A0A8J5FBA2</accession>
<keyword evidence="4" id="KW-1185">Reference proteome</keyword>
<dbReference type="Proteomes" id="UP000734854">
    <property type="component" value="Unassembled WGS sequence"/>
</dbReference>
<organism evidence="3 4">
    <name type="scientific">Zingiber officinale</name>
    <name type="common">Ginger</name>
    <name type="synonym">Amomum zingiber</name>
    <dbReference type="NCBI Taxonomy" id="94328"/>
    <lineage>
        <taxon>Eukaryota</taxon>
        <taxon>Viridiplantae</taxon>
        <taxon>Streptophyta</taxon>
        <taxon>Embryophyta</taxon>
        <taxon>Tracheophyta</taxon>
        <taxon>Spermatophyta</taxon>
        <taxon>Magnoliopsida</taxon>
        <taxon>Liliopsida</taxon>
        <taxon>Zingiberales</taxon>
        <taxon>Zingiberaceae</taxon>
        <taxon>Zingiber</taxon>
    </lineage>
</organism>
<keyword evidence="1 2" id="KW-0489">Methyltransferase</keyword>
<dbReference type="InterPro" id="IPR004159">
    <property type="entry name" value="Put_SAM_MeTrfase"/>
</dbReference>
<dbReference type="GO" id="GO:0005737">
    <property type="term" value="C:cytoplasm"/>
    <property type="evidence" value="ECO:0007669"/>
    <property type="project" value="TreeGrafter"/>
</dbReference>
<dbReference type="EC" id="2.1.1.-" evidence="2"/>
<keyword evidence="2" id="KW-0325">Glycoprotein</keyword>
<dbReference type="Pfam" id="PF03141">
    <property type="entry name" value="Methyltransf_29"/>
    <property type="match status" value="1"/>
</dbReference>
<evidence type="ECO:0000313" key="3">
    <source>
        <dbReference type="EMBL" id="KAG6483478.1"/>
    </source>
</evidence>
<dbReference type="GO" id="GO:0008168">
    <property type="term" value="F:methyltransferase activity"/>
    <property type="evidence" value="ECO:0007669"/>
    <property type="project" value="UniProtKB-UniRule"/>
</dbReference>
<keyword evidence="2" id="KW-0735">Signal-anchor</keyword>
<reference evidence="3 4" key="1">
    <citation type="submission" date="2020-08" db="EMBL/GenBank/DDBJ databases">
        <title>Plant Genome Project.</title>
        <authorList>
            <person name="Zhang R.-G."/>
        </authorList>
    </citation>
    <scope>NUCLEOTIDE SEQUENCE [LARGE SCALE GENOMIC DNA]</scope>
    <source>
        <tissue evidence="3">Rhizome</tissue>
    </source>
</reference>
<dbReference type="EMBL" id="JACMSC010000016">
    <property type="protein sequence ID" value="KAG6483478.1"/>
    <property type="molecule type" value="Genomic_DNA"/>
</dbReference>
<evidence type="ECO:0000256" key="1">
    <source>
        <dbReference type="ARBA" id="ARBA00022603"/>
    </source>
</evidence>
<keyword evidence="2" id="KW-0812">Transmembrane</keyword>
<evidence type="ECO:0000256" key="2">
    <source>
        <dbReference type="RuleBase" id="RU366043"/>
    </source>
</evidence>
<proteinExistence type="inferred from homology"/>
<dbReference type="AlphaFoldDB" id="A0A8J5FBA2"/>